<evidence type="ECO:0000313" key="1">
    <source>
        <dbReference type="EMBL" id="RYB02647.1"/>
    </source>
</evidence>
<dbReference type="Proteomes" id="UP000289411">
    <property type="component" value="Unassembled WGS sequence"/>
</dbReference>
<dbReference type="OrthoDB" id="425753at2"/>
<dbReference type="PANTHER" id="PTHR34235">
    <property type="entry name" value="SLR1203 PROTEIN-RELATED"/>
    <property type="match status" value="1"/>
</dbReference>
<dbReference type="InterPro" id="IPR002636">
    <property type="entry name" value="DUF29"/>
</dbReference>
<name>A0A4Q2R972_9HYPH</name>
<organism evidence="1 2">
    <name type="scientific">Lichenibacterium ramalinae</name>
    <dbReference type="NCBI Taxonomy" id="2316527"/>
    <lineage>
        <taxon>Bacteria</taxon>
        <taxon>Pseudomonadati</taxon>
        <taxon>Pseudomonadota</taxon>
        <taxon>Alphaproteobacteria</taxon>
        <taxon>Hyphomicrobiales</taxon>
        <taxon>Lichenihabitantaceae</taxon>
        <taxon>Lichenibacterium</taxon>
    </lineage>
</organism>
<dbReference type="AlphaFoldDB" id="A0A4Q2R972"/>
<evidence type="ECO:0000313" key="2">
    <source>
        <dbReference type="Proteomes" id="UP000289411"/>
    </source>
</evidence>
<comment type="caution">
    <text evidence="1">The sequence shown here is derived from an EMBL/GenBank/DDBJ whole genome shotgun (WGS) entry which is preliminary data.</text>
</comment>
<dbReference type="EMBL" id="QYBC01000018">
    <property type="protein sequence ID" value="RYB02647.1"/>
    <property type="molecule type" value="Genomic_DNA"/>
</dbReference>
<dbReference type="Gene3D" id="1.20.1220.20">
    <property type="entry name" value="Uncharcterised protein PF01724"/>
    <property type="match status" value="1"/>
</dbReference>
<dbReference type="PANTHER" id="PTHR34235:SF4">
    <property type="entry name" value="SLR0291 PROTEIN"/>
    <property type="match status" value="1"/>
</dbReference>
<keyword evidence="2" id="KW-1185">Reference proteome</keyword>
<reference evidence="1 2" key="1">
    <citation type="submission" date="2018-09" db="EMBL/GenBank/DDBJ databases">
        <authorList>
            <person name="Grouzdev D.S."/>
            <person name="Krutkina M.S."/>
        </authorList>
    </citation>
    <scope>NUCLEOTIDE SEQUENCE [LARGE SCALE GENOMIC DNA]</scope>
    <source>
        <strain evidence="1 2">RmlP001</strain>
    </source>
</reference>
<sequence length="163" mass="19015">MQHATFVVTHDRDERLPKPLARYEEDTHAWALEQADLLKAGHFADLDLINLADEVADVGRREYDKLESDLARVIQHLLKWDCQPDRRSRSWVNTVEEHRRRVARHLDQNPSLKGRRDEALSEAFLRGRGDASIETELPMAIFPVDVPYTWDQVMTRPIAWPEP</sequence>
<reference evidence="1 2" key="2">
    <citation type="submission" date="2019-02" db="EMBL/GenBank/DDBJ databases">
        <title>'Lichenibacterium ramalinii' gen. nov. sp. nov., 'Lichenibacterium minor' gen. nov. sp. nov.</title>
        <authorList>
            <person name="Pankratov T."/>
        </authorList>
    </citation>
    <scope>NUCLEOTIDE SEQUENCE [LARGE SCALE GENOMIC DNA]</scope>
    <source>
        <strain evidence="1 2">RmlP001</strain>
    </source>
</reference>
<dbReference type="RefSeq" id="WP_129220946.1">
    <property type="nucleotide sequence ID" value="NZ_QYBC01000018.1"/>
</dbReference>
<proteinExistence type="predicted"/>
<accession>A0A4Q2R972</accession>
<dbReference type="Pfam" id="PF01724">
    <property type="entry name" value="DUF29"/>
    <property type="match status" value="1"/>
</dbReference>
<protein>
    <submittedName>
        <fullName evidence="1">DUF29 domain-containing protein</fullName>
    </submittedName>
</protein>
<gene>
    <name evidence="1" type="ORF">D3272_19780</name>
</gene>